<dbReference type="AlphaFoldDB" id="A0A1G6YPV0"/>
<sequence>MEEEKKPIPNKNMRIVGINLAVLAGYTIICALGSEQLLVLDMYLFGIHVVVCIFGAIIFRKWSWLLSAVLILVIGFSTCVMIATMH</sequence>
<feature type="transmembrane region" description="Helical" evidence="1">
    <location>
        <begin position="64"/>
        <end position="85"/>
    </location>
</feature>
<reference evidence="2 3" key="1">
    <citation type="submission" date="2016-10" db="EMBL/GenBank/DDBJ databases">
        <authorList>
            <person name="de Groot N.N."/>
        </authorList>
    </citation>
    <scope>NUCLEOTIDE SEQUENCE [LARGE SCALE GENOMIC DNA]</scope>
    <source>
        <strain evidence="2 3">47C3B</strain>
    </source>
</reference>
<keyword evidence="1" id="KW-0472">Membrane</keyword>
<evidence type="ECO:0000313" key="3">
    <source>
        <dbReference type="Proteomes" id="UP000199072"/>
    </source>
</evidence>
<name>A0A1G6YPV0_9SPHI</name>
<evidence type="ECO:0000313" key="2">
    <source>
        <dbReference type="EMBL" id="SDD92341.1"/>
    </source>
</evidence>
<keyword evidence="1" id="KW-1133">Transmembrane helix</keyword>
<proteinExistence type="predicted"/>
<evidence type="ECO:0000256" key="1">
    <source>
        <dbReference type="SAM" id="Phobius"/>
    </source>
</evidence>
<gene>
    <name evidence="2" type="ORF">SAMN05216464_10352</name>
</gene>
<dbReference type="EMBL" id="FNAI01000003">
    <property type="protein sequence ID" value="SDD92341.1"/>
    <property type="molecule type" value="Genomic_DNA"/>
</dbReference>
<organism evidence="2 3">
    <name type="scientific">Mucilaginibacter pineti</name>
    <dbReference type="NCBI Taxonomy" id="1391627"/>
    <lineage>
        <taxon>Bacteria</taxon>
        <taxon>Pseudomonadati</taxon>
        <taxon>Bacteroidota</taxon>
        <taxon>Sphingobacteriia</taxon>
        <taxon>Sphingobacteriales</taxon>
        <taxon>Sphingobacteriaceae</taxon>
        <taxon>Mucilaginibacter</taxon>
    </lineage>
</organism>
<dbReference type="RefSeq" id="WP_091147670.1">
    <property type="nucleotide sequence ID" value="NZ_FNAI01000003.1"/>
</dbReference>
<dbReference type="STRING" id="1391627.SAMN05216464_10352"/>
<dbReference type="Proteomes" id="UP000199072">
    <property type="component" value="Unassembled WGS sequence"/>
</dbReference>
<feature type="transmembrane region" description="Helical" evidence="1">
    <location>
        <begin position="12"/>
        <end position="34"/>
    </location>
</feature>
<protein>
    <submittedName>
        <fullName evidence="2">Uncharacterized protein</fullName>
    </submittedName>
</protein>
<dbReference type="OrthoDB" id="799921at2"/>
<keyword evidence="3" id="KW-1185">Reference proteome</keyword>
<feature type="transmembrane region" description="Helical" evidence="1">
    <location>
        <begin position="40"/>
        <end position="59"/>
    </location>
</feature>
<accession>A0A1G6YPV0</accession>
<keyword evidence="1" id="KW-0812">Transmembrane</keyword>